<evidence type="ECO:0000313" key="4">
    <source>
        <dbReference type="EMBL" id="MCO6394303.1"/>
    </source>
</evidence>
<comment type="caution">
    <text evidence="4">The sequence shown here is derived from an EMBL/GenBank/DDBJ whole genome shotgun (WGS) entry which is preliminary data.</text>
</comment>
<feature type="DNA-binding region" description="H-T-H motif" evidence="2">
    <location>
        <begin position="37"/>
        <end position="56"/>
    </location>
</feature>
<reference evidence="4 5" key="1">
    <citation type="submission" date="2021-01" db="EMBL/GenBank/DDBJ databases">
        <title>Identification and Characterization of Corynebacterium sp.</title>
        <authorList>
            <person name="Luo Q."/>
            <person name="Qu P."/>
            <person name="Chen Q."/>
        </authorList>
    </citation>
    <scope>NUCLEOTIDE SEQUENCE [LARGE SCALE GENOMIC DNA]</scope>
    <source>
        <strain evidence="4 5">MC-18</strain>
    </source>
</reference>
<dbReference type="Pfam" id="PF00440">
    <property type="entry name" value="TetR_N"/>
    <property type="match status" value="1"/>
</dbReference>
<proteinExistence type="predicted"/>
<dbReference type="SUPFAM" id="SSF46689">
    <property type="entry name" value="Homeodomain-like"/>
    <property type="match status" value="1"/>
</dbReference>
<sequence>MEKQQKILRPARRAATEQKIFASVLSIARDRGLHSVTIDEVVADCGVAKTTIYRRYADRREMITAALDSIALQIPIYLPTTRAEFVKYMIDLQRYLDETLGVRLIGSIIASAEPFVSQWRLRLETEILERMVEGIRKGMDEGLYNPNINPYAFVGMLLGGIVMRQAFSEASAERHAENTATVLWPQLAVDPDRRND</sequence>
<dbReference type="InterPro" id="IPR036271">
    <property type="entry name" value="Tet_transcr_reg_TetR-rel_C_sf"/>
</dbReference>
<dbReference type="InterPro" id="IPR001647">
    <property type="entry name" value="HTH_TetR"/>
</dbReference>
<evidence type="ECO:0000256" key="2">
    <source>
        <dbReference type="PROSITE-ProRule" id="PRU00335"/>
    </source>
</evidence>
<evidence type="ECO:0000256" key="1">
    <source>
        <dbReference type="ARBA" id="ARBA00023125"/>
    </source>
</evidence>
<dbReference type="Gene3D" id="1.10.357.10">
    <property type="entry name" value="Tetracycline Repressor, domain 2"/>
    <property type="match status" value="1"/>
</dbReference>
<dbReference type="RefSeq" id="WP_168156206.1">
    <property type="nucleotide sequence ID" value="NZ_JAEUWV010000004.1"/>
</dbReference>
<feature type="domain" description="HTH tetR-type" evidence="3">
    <location>
        <begin position="14"/>
        <end position="74"/>
    </location>
</feature>
<dbReference type="SUPFAM" id="SSF48498">
    <property type="entry name" value="Tetracyclin repressor-like, C-terminal domain"/>
    <property type="match status" value="1"/>
</dbReference>
<protein>
    <submittedName>
        <fullName evidence="4">TetR/AcrR family transcriptional regulator</fullName>
    </submittedName>
</protein>
<evidence type="ECO:0000313" key="5">
    <source>
        <dbReference type="Proteomes" id="UP001205920"/>
    </source>
</evidence>
<accession>A0AAW5HV37</accession>
<evidence type="ECO:0000259" key="3">
    <source>
        <dbReference type="PROSITE" id="PS50977"/>
    </source>
</evidence>
<gene>
    <name evidence="4" type="ORF">JMN37_04820</name>
</gene>
<dbReference type="EMBL" id="JAEUWV010000004">
    <property type="protein sequence ID" value="MCO6394303.1"/>
    <property type="molecule type" value="Genomic_DNA"/>
</dbReference>
<dbReference type="Proteomes" id="UP001205920">
    <property type="component" value="Unassembled WGS sequence"/>
</dbReference>
<keyword evidence="5" id="KW-1185">Reference proteome</keyword>
<dbReference type="InterPro" id="IPR009057">
    <property type="entry name" value="Homeodomain-like_sf"/>
</dbReference>
<organism evidence="4 5">
    <name type="scientific">Corynebacterium lipophilum</name>
    <dbReference type="NCBI Taxonomy" id="2804918"/>
    <lineage>
        <taxon>Bacteria</taxon>
        <taxon>Bacillati</taxon>
        <taxon>Actinomycetota</taxon>
        <taxon>Actinomycetes</taxon>
        <taxon>Mycobacteriales</taxon>
        <taxon>Corynebacteriaceae</taxon>
        <taxon>Corynebacterium</taxon>
    </lineage>
</organism>
<name>A0AAW5HV37_9CORY</name>
<dbReference type="AlphaFoldDB" id="A0AAW5HV37"/>
<dbReference type="PROSITE" id="PS50977">
    <property type="entry name" value="HTH_TETR_2"/>
    <property type="match status" value="1"/>
</dbReference>
<keyword evidence="1 2" id="KW-0238">DNA-binding</keyword>
<dbReference type="GO" id="GO:0003677">
    <property type="term" value="F:DNA binding"/>
    <property type="evidence" value="ECO:0007669"/>
    <property type="project" value="UniProtKB-UniRule"/>
</dbReference>